<dbReference type="CDD" id="cd12797">
    <property type="entry name" value="M23_peptidase"/>
    <property type="match status" value="1"/>
</dbReference>
<dbReference type="PANTHER" id="PTHR21666">
    <property type="entry name" value="PEPTIDASE-RELATED"/>
    <property type="match status" value="1"/>
</dbReference>
<dbReference type="EMBL" id="CP102480">
    <property type="protein sequence ID" value="UUX48236.1"/>
    <property type="molecule type" value="Genomic_DNA"/>
</dbReference>
<reference evidence="3" key="1">
    <citation type="submission" date="2022-08" db="EMBL/GenBank/DDBJ databases">
        <title>Nisaea acidiphila sp. nov., isolated from a marine algal debris and emended description of the genus Nisaea Urios et al. 2008.</title>
        <authorList>
            <person name="Kwon K."/>
        </authorList>
    </citation>
    <scope>NUCLEOTIDE SEQUENCE</scope>
    <source>
        <strain evidence="3">MEBiC11861</strain>
    </source>
</reference>
<feature type="signal peptide" evidence="1">
    <location>
        <begin position="1"/>
        <end position="19"/>
    </location>
</feature>
<dbReference type="Gene3D" id="2.70.70.10">
    <property type="entry name" value="Glucose Permease (Domain IIA)"/>
    <property type="match status" value="1"/>
</dbReference>
<name>A0A9J7APH1_9PROT</name>
<dbReference type="Proteomes" id="UP001060336">
    <property type="component" value="Chromosome"/>
</dbReference>
<dbReference type="Pfam" id="PF01551">
    <property type="entry name" value="Peptidase_M23"/>
    <property type="match status" value="1"/>
</dbReference>
<dbReference type="AlphaFoldDB" id="A0A9J7APH1"/>
<evidence type="ECO:0000313" key="4">
    <source>
        <dbReference type="Proteomes" id="UP001060336"/>
    </source>
</evidence>
<feature type="chain" id="PRO_5039941691" evidence="1">
    <location>
        <begin position="20"/>
        <end position="270"/>
    </location>
</feature>
<dbReference type="FunFam" id="2.70.70.10:FF:000019">
    <property type="entry name" value="M23 family peptidase"/>
    <property type="match status" value="1"/>
</dbReference>
<dbReference type="SUPFAM" id="SSF51261">
    <property type="entry name" value="Duplicated hybrid motif"/>
    <property type="match status" value="1"/>
</dbReference>
<dbReference type="PANTHER" id="PTHR21666:SF285">
    <property type="entry name" value="M23 FAMILY METALLOPEPTIDASE"/>
    <property type="match status" value="1"/>
</dbReference>
<evidence type="ECO:0000256" key="1">
    <source>
        <dbReference type="SAM" id="SignalP"/>
    </source>
</evidence>
<dbReference type="InterPro" id="IPR016047">
    <property type="entry name" value="M23ase_b-sheet_dom"/>
</dbReference>
<proteinExistence type="predicted"/>
<dbReference type="InterPro" id="IPR050570">
    <property type="entry name" value="Cell_wall_metabolism_enzyme"/>
</dbReference>
<evidence type="ECO:0000313" key="3">
    <source>
        <dbReference type="EMBL" id="UUX48236.1"/>
    </source>
</evidence>
<dbReference type="RefSeq" id="WP_257766744.1">
    <property type="nucleotide sequence ID" value="NZ_CP102480.1"/>
</dbReference>
<organism evidence="3 4">
    <name type="scientific">Nisaea acidiphila</name>
    <dbReference type="NCBI Taxonomy" id="1862145"/>
    <lineage>
        <taxon>Bacteria</taxon>
        <taxon>Pseudomonadati</taxon>
        <taxon>Pseudomonadota</taxon>
        <taxon>Alphaproteobacteria</taxon>
        <taxon>Rhodospirillales</taxon>
        <taxon>Thalassobaculaceae</taxon>
        <taxon>Nisaea</taxon>
    </lineage>
</organism>
<keyword evidence="1" id="KW-0732">Signal</keyword>
<protein>
    <submittedName>
        <fullName evidence="3">M23 family metallopeptidase</fullName>
    </submittedName>
</protein>
<dbReference type="KEGG" id="naci:NUH88_12505"/>
<feature type="domain" description="M23ase beta-sheet core" evidence="2">
    <location>
        <begin position="166"/>
        <end position="260"/>
    </location>
</feature>
<gene>
    <name evidence="3" type="ORF">NUH88_12505</name>
</gene>
<dbReference type="InterPro" id="IPR011055">
    <property type="entry name" value="Dup_hybrid_motif"/>
</dbReference>
<sequence>MSRLLFLILLVLAARPAAAVTLEMNGAFTQGGIIMGRTDPGTELTLDGKPVRVSPDGIFVLGFGREAEPKAELVARGADGREQRRTLDVAKRDYKIQRIDGLPQKYVAPPADVLARIRRENAEIKRVRQIDTEHAYFAEGFIWPAKGRISGVYGSQRILNGEPKRPHYGVDVAAPAGTPVVAPAGGIVRLAERDLYYTGGTIILDHGHGLTSAFLHMQDVTVKVGQELKRGDPMGTIGSTGRSTGAHLDWRINWFDVRVDAAVLVPPMGE</sequence>
<dbReference type="GO" id="GO:0004222">
    <property type="term" value="F:metalloendopeptidase activity"/>
    <property type="evidence" value="ECO:0007669"/>
    <property type="project" value="TreeGrafter"/>
</dbReference>
<accession>A0A9J7APH1</accession>
<keyword evidence="4" id="KW-1185">Reference proteome</keyword>
<evidence type="ECO:0000259" key="2">
    <source>
        <dbReference type="Pfam" id="PF01551"/>
    </source>
</evidence>